<dbReference type="Proteomes" id="UP000805193">
    <property type="component" value="Unassembled WGS sequence"/>
</dbReference>
<comment type="caution">
    <text evidence="1">The sequence shown here is derived from an EMBL/GenBank/DDBJ whole genome shotgun (WGS) entry which is preliminary data.</text>
</comment>
<keyword evidence="2" id="KW-1185">Reference proteome</keyword>
<gene>
    <name evidence="1" type="ORF">HPB47_010291</name>
</gene>
<dbReference type="EMBL" id="JABSTQ010011337">
    <property type="protein sequence ID" value="KAG0412569.1"/>
    <property type="molecule type" value="Genomic_DNA"/>
</dbReference>
<proteinExistence type="predicted"/>
<reference evidence="1 2" key="1">
    <citation type="journal article" date="2020" name="Cell">
        <title>Large-Scale Comparative Analyses of Tick Genomes Elucidate Their Genetic Diversity and Vector Capacities.</title>
        <authorList>
            <consortium name="Tick Genome and Microbiome Consortium (TIGMIC)"/>
            <person name="Jia N."/>
            <person name="Wang J."/>
            <person name="Shi W."/>
            <person name="Du L."/>
            <person name="Sun Y."/>
            <person name="Zhan W."/>
            <person name="Jiang J.F."/>
            <person name="Wang Q."/>
            <person name="Zhang B."/>
            <person name="Ji P."/>
            <person name="Bell-Sakyi L."/>
            <person name="Cui X.M."/>
            <person name="Yuan T.T."/>
            <person name="Jiang B.G."/>
            <person name="Yang W.F."/>
            <person name="Lam T.T."/>
            <person name="Chang Q.C."/>
            <person name="Ding S.J."/>
            <person name="Wang X.J."/>
            <person name="Zhu J.G."/>
            <person name="Ruan X.D."/>
            <person name="Zhao L."/>
            <person name="Wei J.T."/>
            <person name="Ye R.Z."/>
            <person name="Que T.C."/>
            <person name="Du C.H."/>
            <person name="Zhou Y.H."/>
            <person name="Cheng J.X."/>
            <person name="Dai P.F."/>
            <person name="Guo W.B."/>
            <person name="Han X.H."/>
            <person name="Huang E.J."/>
            <person name="Li L.F."/>
            <person name="Wei W."/>
            <person name="Gao Y.C."/>
            <person name="Liu J.Z."/>
            <person name="Shao H.Z."/>
            <person name="Wang X."/>
            <person name="Wang C.C."/>
            <person name="Yang T.C."/>
            <person name="Huo Q.B."/>
            <person name="Li W."/>
            <person name="Chen H.Y."/>
            <person name="Chen S.E."/>
            <person name="Zhou L.G."/>
            <person name="Ni X.B."/>
            <person name="Tian J.H."/>
            <person name="Sheng Y."/>
            <person name="Liu T."/>
            <person name="Pan Y.S."/>
            <person name="Xia L.Y."/>
            <person name="Li J."/>
            <person name="Zhao F."/>
            <person name="Cao W.C."/>
        </authorList>
    </citation>
    <scope>NUCLEOTIDE SEQUENCE [LARGE SCALE GENOMIC DNA]</scope>
    <source>
        <strain evidence="1">Iper-2018</strain>
    </source>
</reference>
<evidence type="ECO:0000313" key="1">
    <source>
        <dbReference type="EMBL" id="KAG0412569.1"/>
    </source>
</evidence>
<protein>
    <submittedName>
        <fullName evidence="1">Uncharacterized protein</fullName>
    </submittedName>
</protein>
<name>A0AC60NZJ5_IXOPE</name>
<sequence length="566" mass="61402">MGSRHFDPLAEVEIANPNHRSWTIGDGPSLAVLETKALTLRSLEPSGYSRFLLELARSSFDPDGLSLQATLPDGTSADTILASCSVELLFSSSSENVRAILCVVAAKQRLHFVAATVAGTAEVLPAVFFLGSLYEESQMRACTVVPSEPAVKVKGASELKEAFTDNTTAVCTASGTLLVLERGRCLHRCQLPFTDSTHIICGLRPDNEGYLVVWASTGGVVLLGLSSVKQLQAGQAALHKTRRALAQCEALLEEAVEVITARQLGGIAESRLQDACGHLVPVLPSGQASPICLLPEETSASESVMLLHSWAHIWGPQLLLGWVFQRPPSMRTQPPTFLASPGITFGVRVSMDPKRVTIASSCRLPAEPTLRVVLVAGPLRHHQTVVLDEVRTVNLQDPRTTGVQVAKEVVASQRAAQETRCFWLDSVPPATANELLLGLFDRVAPGLYVCCEAFSPLLRASADLFEEQSGALCLSLYAEDAAQHELLKRRLVCRFPGDVGWTPRSSLEEDERLASALREEARLATALADQPERYVALRRELQEAEWQTDFLAQGLFDRQASATNQQ</sequence>
<organism evidence="1 2">
    <name type="scientific">Ixodes persulcatus</name>
    <name type="common">Taiga tick</name>
    <dbReference type="NCBI Taxonomy" id="34615"/>
    <lineage>
        <taxon>Eukaryota</taxon>
        <taxon>Metazoa</taxon>
        <taxon>Ecdysozoa</taxon>
        <taxon>Arthropoda</taxon>
        <taxon>Chelicerata</taxon>
        <taxon>Arachnida</taxon>
        <taxon>Acari</taxon>
        <taxon>Parasitiformes</taxon>
        <taxon>Ixodida</taxon>
        <taxon>Ixodoidea</taxon>
        <taxon>Ixodidae</taxon>
        <taxon>Ixodinae</taxon>
        <taxon>Ixodes</taxon>
    </lineage>
</organism>
<evidence type="ECO:0000313" key="2">
    <source>
        <dbReference type="Proteomes" id="UP000805193"/>
    </source>
</evidence>
<accession>A0AC60NZJ5</accession>